<dbReference type="CDD" id="cd07989">
    <property type="entry name" value="LPLAT_AGPAT-like"/>
    <property type="match status" value="1"/>
</dbReference>
<feature type="transmembrane region" description="Helical" evidence="4">
    <location>
        <begin position="12"/>
        <end position="36"/>
    </location>
</feature>
<name>A0ABP8V5B8_9GAMM</name>
<feature type="domain" description="Phospholipid/glycerol acyltransferase" evidence="5">
    <location>
        <begin position="78"/>
        <end position="192"/>
    </location>
</feature>
<dbReference type="RefSeq" id="WP_345196820.1">
    <property type="nucleotide sequence ID" value="NZ_BAABFL010000409.1"/>
</dbReference>
<dbReference type="GO" id="GO:0016746">
    <property type="term" value="F:acyltransferase activity"/>
    <property type="evidence" value="ECO:0007669"/>
    <property type="project" value="UniProtKB-KW"/>
</dbReference>
<sequence>MFYRAFLWFRTAVFYCLLIFWTLFYPSIVLLTIYFVPRKCRHRYAVVTWCSVALALVRVICGIRWKVEGKENIPDQSCVILSNHQSTWETFYLQTVFSPQSTVIKKELLNIPFFGWAFRFLSPIAINRSDRNAAMHQLIDQGTHFLKEGNSVLIFPEGTRRDWPNLGKFSRGGAMLAKKAEVNVVPVVHNAGRYWPNGKWLKTPGVITVKIGPPITSEDKSTTVLSKQAYEWVSEHQKTLD</sequence>
<evidence type="ECO:0000256" key="4">
    <source>
        <dbReference type="SAM" id="Phobius"/>
    </source>
</evidence>
<dbReference type="Proteomes" id="UP001500604">
    <property type="component" value="Unassembled WGS sequence"/>
</dbReference>
<dbReference type="PANTHER" id="PTHR10434:SF40">
    <property type="entry name" value="1-ACYL-SN-GLYCEROL-3-PHOSPHATE ACYLTRANSFERASE"/>
    <property type="match status" value="1"/>
</dbReference>
<evidence type="ECO:0000256" key="1">
    <source>
        <dbReference type="ARBA" id="ARBA00005189"/>
    </source>
</evidence>
<keyword evidence="4" id="KW-1133">Transmembrane helix</keyword>
<gene>
    <name evidence="6" type="ORF">GCM10023116_28920</name>
</gene>
<comment type="pathway">
    <text evidence="1">Lipid metabolism.</text>
</comment>
<dbReference type="Pfam" id="PF01553">
    <property type="entry name" value="Acyltransferase"/>
    <property type="match status" value="1"/>
</dbReference>
<feature type="transmembrane region" description="Helical" evidence="4">
    <location>
        <begin position="42"/>
        <end position="61"/>
    </location>
</feature>
<comment type="caution">
    <text evidence="6">The sequence shown here is derived from an EMBL/GenBank/DDBJ whole genome shotgun (WGS) entry which is preliminary data.</text>
</comment>
<accession>A0ABP8V5B8</accession>
<protein>
    <submittedName>
        <fullName evidence="6">1-acyl-sn-glycerol-3-phosphate acyltransferase</fullName>
    </submittedName>
</protein>
<keyword evidence="7" id="KW-1185">Reference proteome</keyword>
<dbReference type="EMBL" id="BAABFL010000409">
    <property type="protein sequence ID" value="GAA4650609.1"/>
    <property type="molecule type" value="Genomic_DNA"/>
</dbReference>
<reference evidence="7" key="1">
    <citation type="journal article" date="2019" name="Int. J. Syst. Evol. Microbiol.">
        <title>The Global Catalogue of Microorganisms (GCM) 10K type strain sequencing project: providing services to taxonomists for standard genome sequencing and annotation.</title>
        <authorList>
            <consortium name="The Broad Institute Genomics Platform"/>
            <consortium name="The Broad Institute Genome Sequencing Center for Infectious Disease"/>
            <person name="Wu L."/>
            <person name="Ma J."/>
        </authorList>
    </citation>
    <scope>NUCLEOTIDE SEQUENCE [LARGE SCALE GENOMIC DNA]</scope>
    <source>
        <strain evidence="7">JCM 17805</strain>
    </source>
</reference>
<dbReference type="SUPFAM" id="SSF69593">
    <property type="entry name" value="Glycerol-3-phosphate (1)-acyltransferase"/>
    <property type="match status" value="1"/>
</dbReference>
<dbReference type="PANTHER" id="PTHR10434">
    <property type="entry name" value="1-ACYL-SN-GLYCEROL-3-PHOSPHATE ACYLTRANSFERASE"/>
    <property type="match status" value="1"/>
</dbReference>
<keyword evidence="3 6" id="KW-0012">Acyltransferase</keyword>
<evidence type="ECO:0000256" key="2">
    <source>
        <dbReference type="ARBA" id="ARBA00022679"/>
    </source>
</evidence>
<evidence type="ECO:0000259" key="5">
    <source>
        <dbReference type="SMART" id="SM00563"/>
    </source>
</evidence>
<evidence type="ECO:0000313" key="7">
    <source>
        <dbReference type="Proteomes" id="UP001500604"/>
    </source>
</evidence>
<keyword evidence="2" id="KW-0808">Transferase</keyword>
<dbReference type="InterPro" id="IPR002123">
    <property type="entry name" value="Plipid/glycerol_acylTrfase"/>
</dbReference>
<proteinExistence type="predicted"/>
<dbReference type="SMART" id="SM00563">
    <property type="entry name" value="PlsC"/>
    <property type="match status" value="1"/>
</dbReference>
<evidence type="ECO:0000256" key="3">
    <source>
        <dbReference type="ARBA" id="ARBA00023315"/>
    </source>
</evidence>
<evidence type="ECO:0000313" key="6">
    <source>
        <dbReference type="EMBL" id="GAA4650609.1"/>
    </source>
</evidence>
<organism evidence="6 7">
    <name type="scientific">Kistimonas scapharcae</name>
    <dbReference type="NCBI Taxonomy" id="1036133"/>
    <lineage>
        <taxon>Bacteria</taxon>
        <taxon>Pseudomonadati</taxon>
        <taxon>Pseudomonadota</taxon>
        <taxon>Gammaproteobacteria</taxon>
        <taxon>Oceanospirillales</taxon>
        <taxon>Endozoicomonadaceae</taxon>
        <taxon>Kistimonas</taxon>
    </lineage>
</organism>
<keyword evidence="4" id="KW-0472">Membrane</keyword>
<keyword evidence="4" id="KW-0812">Transmembrane</keyword>